<proteinExistence type="predicted"/>
<keyword evidence="1" id="KW-0472">Membrane</keyword>
<feature type="transmembrane region" description="Helical" evidence="1">
    <location>
        <begin position="7"/>
        <end position="27"/>
    </location>
</feature>
<name>A0A1I7WA06_HETBA</name>
<dbReference type="AlphaFoldDB" id="A0A1I7WA06"/>
<keyword evidence="1" id="KW-0812">Transmembrane</keyword>
<dbReference type="Proteomes" id="UP000095283">
    <property type="component" value="Unplaced"/>
</dbReference>
<evidence type="ECO:0000313" key="2">
    <source>
        <dbReference type="Proteomes" id="UP000095283"/>
    </source>
</evidence>
<sequence length="82" mass="9688">MFLIFTSVTYLVIVFSFLKVVICLRILPGFRLFFQTCIICIICTCSKKIWNLFGILLMHEIKIFIEINLNVKKAFICIFKFI</sequence>
<evidence type="ECO:0000256" key="1">
    <source>
        <dbReference type="SAM" id="Phobius"/>
    </source>
</evidence>
<evidence type="ECO:0000313" key="3">
    <source>
        <dbReference type="WBParaSite" id="Hba_01502"/>
    </source>
</evidence>
<organism evidence="2 3">
    <name type="scientific">Heterorhabditis bacteriophora</name>
    <name type="common">Entomopathogenic nematode worm</name>
    <dbReference type="NCBI Taxonomy" id="37862"/>
    <lineage>
        <taxon>Eukaryota</taxon>
        <taxon>Metazoa</taxon>
        <taxon>Ecdysozoa</taxon>
        <taxon>Nematoda</taxon>
        <taxon>Chromadorea</taxon>
        <taxon>Rhabditida</taxon>
        <taxon>Rhabditina</taxon>
        <taxon>Rhabditomorpha</taxon>
        <taxon>Strongyloidea</taxon>
        <taxon>Heterorhabditidae</taxon>
        <taxon>Heterorhabditis</taxon>
    </lineage>
</organism>
<reference evidence="3" key="1">
    <citation type="submission" date="2016-11" db="UniProtKB">
        <authorList>
            <consortium name="WormBaseParasite"/>
        </authorList>
    </citation>
    <scope>IDENTIFICATION</scope>
</reference>
<keyword evidence="2" id="KW-1185">Reference proteome</keyword>
<keyword evidence="1" id="KW-1133">Transmembrane helix</keyword>
<protein>
    <submittedName>
        <fullName evidence="3">Uncharacterized protein</fullName>
    </submittedName>
</protein>
<accession>A0A1I7WA06</accession>
<dbReference type="WBParaSite" id="Hba_01502">
    <property type="protein sequence ID" value="Hba_01502"/>
    <property type="gene ID" value="Hba_01502"/>
</dbReference>